<evidence type="ECO:0000313" key="2">
    <source>
        <dbReference type="EMBL" id="WED42684.1"/>
    </source>
</evidence>
<dbReference type="Proteomes" id="UP001222087">
    <property type="component" value="Chromosome"/>
</dbReference>
<proteinExistence type="predicted"/>
<protein>
    <submittedName>
        <fullName evidence="2">Uncharacterized protein</fullName>
    </submittedName>
</protein>
<dbReference type="EMBL" id="CP119078">
    <property type="protein sequence ID" value="WED42684.1"/>
    <property type="molecule type" value="Genomic_DNA"/>
</dbReference>
<feature type="compositionally biased region" description="Basic and acidic residues" evidence="1">
    <location>
        <begin position="1"/>
        <end position="15"/>
    </location>
</feature>
<gene>
    <name evidence="2" type="ORF">PXX05_12370</name>
</gene>
<evidence type="ECO:0000313" key="3">
    <source>
        <dbReference type="Proteomes" id="UP001222087"/>
    </source>
</evidence>
<sequence>MFTKVEKTRKDEKNPGSKLTSMSGIIGQALLFDNGFFPIGEQPKIQESDKDKKIPPSTLTPNG</sequence>
<reference evidence="2 3" key="1">
    <citation type="submission" date="2023-02" db="EMBL/GenBank/DDBJ databases">
        <title>Genome Sequence of L. cardiaca H63T.</title>
        <authorList>
            <person name="Lopez A.E."/>
            <person name="Cianciotto N.P."/>
        </authorList>
    </citation>
    <scope>NUCLEOTIDE SEQUENCE [LARGE SCALE GENOMIC DNA]</scope>
    <source>
        <strain evidence="2 3">H63</strain>
    </source>
</reference>
<feature type="compositionally biased region" description="Basic and acidic residues" evidence="1">
    <location>
        <begin position="44"/>
        <end position="54"/>
    </location>
</feature>
<organism evidence="2 3">
    <name type="scientific">Legionella cardiaca</name>
    <dbReference type="NCBI Taxonomy" id="1071983"/>
    <lineage>
        <taxon>Bacteria</taxon>
        <taxon>Pseudomonadati</taxon>
        <taxon>Pseudomonadota</taxon>
        <taxon>Gammaproteobacteria</taxon>
        <taxon>Legionellales</taxon>
        <taxon>Legionellaceae</taxon>
        <taxon>Legionella</taxon>
    </lineage>
</organism>
<evidence type="ECO:0000256" key="1">
    <source>
        <dbReference type="SAM" id="MobiDB-lite"/>
    </source>
</evidence>
<feature type="region of interest" description="Disordered" evidence="1">
    <location>
        <begin position="40"/>
        <end position="63"/>
    </location>
</feature>
<dbReference type="RefSeq" id="WP_275088500.1">
    <property type="nucleotide sequence ID" value="NZ_CP119078.1"/>
</dbReference>
<accession>A0ABY8ASD4</accession>
<keyword evidence="3" id="KW-1185">Reference proteome</keyword>
<name>A0ABY8ASD4_9GAMM</name>
<feature type="region of interest" description="Disordered" evidence="1">
    <location>
        <begin position="1"/>
        <end position="21"/>
    </location>
</feature>